<proteinExistence type="inferred from homology"/>
<evidence type="ECO:0000256" key="6">
    <source>
        <dbReference type="ARBA" id="ARBA00022989"/>
    </source>
</evidence>
<keyword evidence="11" id="KW-1185">Reference proteome</keyword>
<name>A0ABU5DY77_9PROT</name>
<evidence type="ECO:0000256" key="4">
    <source>
        <dbReference type="ARBA" id="ARBA00022519"/>
    </source>
</evidence>
<keyword evidence="4" id="KW-0997">Cell inner membrane</keyword>
<gene>
    <name evidence="10" type="ORF">SMD31_09865</name>
</gene>
<evidence type="ECO:0000256" key="5">
    <source>
        <dbReference type="ARBA" id="ARBA00022692"/>
    </source>
</evidence>
<comment type="subcellular location">
    <subcellularLocation>
        <location evidence="1">Cell inner membrane</location>
        <topology evidence="1">Multi-pass membrane protein</topology>
    </subcellularLocation>
</comment>
<keyword evidence="6 9" id="KW-1133">Transmembrane helix</keyword>
<feature type="transmembrane region" description="Helical" evidence="9">
    <location>
        <begin position="80"/>
        <end position="98"/>
    </location>
</feature>
<keyword evidence="2" id="KW-0813">Transport</keyword>
<dbReference type="Pfam" id="PF04143">
    <property type="entry name" value="Sulf_transp"/>
    <property type="match status" value="1"/>
</dbReference>
<protein>
    <submittedName>
        <fullName evidence="10">YeeE/YedE family protein</fullName>
    </submittedName>
</protein>
<dbReference type="InterPro" id="IPR007272">
    <property type="entry name" value="Sulf_transp_TsuA/YedE"/>
</dbReference>
<dbReference type="PANTHER" id="PTHR30574">
    <property type="entry name" value="INNER MEMBRANE PROTEIN YEDE"/>
    <property type="match status" value="1"/>
</dbReference>
<evidence type="ECO:0000256" key="7">
    <source>
        <dbReference type="ARBA" id="ARBA00023136"/>
    </source>
</evidence>
<reference evidence="10 11" key="1">
    <citation type="journal article" date="2013" name="Antonie Van Leeuwenhoek">
        <title>Dongia rigui sp. nov., isolated from freshwater of a large wetland in Korea.</title>
        <authorList>
            <person name="Baik K.S."/>
            <person name="Hwang Y.M."/>
            <person name="Choi J.S."/>
            <person name="Kwon J."/>
            <person name="Seong C.N."/>
        </authorList>
    </citation>
    <scope>NUCLEOTIDE SEQUENCE [LARGE SCALE GENOMIC DNA]</scope>
    <source>
        <strain evidence="10 11">04SU4-P</strain>
    </source>
</reference>
<keyword evidence="3" id="KW-1003">Cell membrane</keyword>
<evidence type="ECO:0000256" key="8">
    <source>
        <dbReference type="ARBA" id="ARBA00035655"/>
    </source>
</evidence>
<feature type="transmembrane region" description="Helical" evidence="9">
    <location>
        <begin position="119"/>
        <end position="140"/>
    </location>
</feature>
<dbReference type="EMBL" id="JAXCLX010000001">
    <property type="protein sequence ID" value="MDY0872231.1"/>
    <property type="molecule type" value="Genomic_DNA"/>
</dbReference>
<keyword evidence="5 9" id="KW-0812">Transmembrane</keyword>
<keyword evidence="7 9" id="KW-0472">Membrane</keyword>
<evidence type="ECO:0000313" key="10">
    <source>
        <dbReference type="EMBL" id="MDY0872231.1"/>
    </source>
</evidence>
<dbReference type="Proteomes" id="UP001271769">
    <property type="component" value="Unassembled WGS sequence"/>
</dbReference>
<evidence type="ECO:0000256" key="9">
    <source>
        <dbReference type="SAM" id="Phobius"/>
    </source>
</evidence>
<sequence length="142" mass="14189">MDWNAFSPITALAGGALIGLAALILMAGIGRIAGISGIIGSLISQPRADFGWRLLFLVGMALGAFNMAKTLGGFAPSTSANLPGLIVAGLLVGYGTRLGSGCTSGHGICGLARLSPRSLAAVAVFMAAGMLTTFVMRHVVGG</sequence>
<comment type="caution">
    <text evidence="10">The sequence shown here is derived from an EMBL/GenBank/DDBJ whole genome shotgun (WGS) entry which is preliminary data.</text>
</comment>
<evidence type="ECO:0000313" key="11">
    <source>
        <dbReference type="Proteomes" id="UP001271769"/>
    </source>
</evidence>
<comment type="similarity">
    <text evidence="8">Belongs to the TsuA/YedE (TC 9.B.102) family.</text>
</comment>
<evidence type="ECO:0000256" key="2">
    <source>
        <dbReference type="ARBA" id="ARBA00022448"/>
    </source>
</evidence>
<feature type="transmembrane region" description="Helical" evidence="9">
    <location>
        <begin position="6"/>
        <end position="29"/>
    </location>
</feature>
<evidence type="ECO:0000256" key="3">
    <source>
        <dbReference type="ARBA" id="ARBA00022475"/>
    </source>
</evidence>
<dbReference type="PANTHER" id="PTHR30574:SF1">
    <property type="entry name" value="SULPHUR TRANSPORT DOMAIN-CONTAINING PROTEIN"/>
    <property type="match status" value="1"/>
</dbReference>
<organism evidence="10 11">
    <name type="scientific">Dongia rigui</name>
    <dbReference type="NCBI Taxonomy" id="940149"/>
    <lineage>
        <taxon>Bacteria</taxon>
        <taxon>Pseudomonadati</taxon>
        <taxon>Pseudomonadota</taxon>
        <taxon>Alphaproteobacteria</taxon>
        <taxon>Rhodospirillales</taxon>
        <taxon>Dongiaceae</taxon>
        <taxon>Dongia</taxon>
    </lineage>
</organism>
<feature type="transmembrane region" description="Helical" evidence="9">
    <location>
        <begin position="50"/>
        <end position="68"/>
    </location>
</feature>
<accession>A0ABU5DY77</accession>
<dbReference type="RefSeq" id="WP_320500649.1">
    <property type="nucleotide sequence ID" value="NZ_JAXCLX010000001.1"/>
</dbReference>
<evidence type="ECO:0000256" key="1">
    <source>
        <dbReference type="ARBA" id="ARBA00004429"/>
    </source>
</evidence>